<evidence type="ECO:0000313" key="4">
    <source>
        <dbReference type="Proteomes" id="UP000034883"/>
    </source>
</evidence>
<keyword evidence="4" id="KW-1185">Reference proteome</keyword>
<keyword evidence="3" id="KW-0472">Membrane</keyword>
<proteinExistence type="inferred from homology"/>
<dbReference type="RefSeq" id="WP_240481268.1">
    <property type="nucleotide sequence ID" value="NZ_CP011125.1"/>
</dbReference>
<dbReference type="SUPFAM" id="SSF55961">
    <property type="entry name" value="Bet v1-like"/>
    <property type="match status" value="1"/>
</dbReference>
<dbReference type="Pfam" id="PF08327">
    <property type="entry name" value="AHSA1"/>
    <property type="match status" value="1"/>
</dbReference>
<dbReference type="STRING" id="927083.DB32_006209"/>
<dbReference type="GO" id="GO:0016740">
    <property type="term" value="F:transferase activity"/>
    <property type="evidence" value="ECO:0007669"/>
    <property type="project" value="UniProtKB-KW"/>
</dbReference>
<dbReference type="CDD" id="cd07826">
    <property type="entry name" value="SRPBCC_CalC_Aha1-like_9"/>
    <property type="match status" value="1"/>
</dbReference>
<feature type="domain" description="Activator of Hsp90 ATPase homologue 1/2-like C-terminal" evidence="2">
    <location>
        <begin position="21"/>
        <end position="154"/>
    </location>
</feature>
<dbReference type="Gene3D" id="3.30.530.20">
    <property type="match status" value="1"/>
</dbReference>
<gene>
    <name evidence="3" type="ORF">DB32_006209</name>
</gene>
<dbReference type="AlphaFoldDB" id="A0A0F6YL26"/>
<keyword evidence="3" id="KW-0808">Transferase</keyword>
<sequence>MSETSMELRGDREIIIARTFRAPPRIVFEAYTKPEHVKRWWAPKSLGCEVTSCEADVRVGGRYRFVTRAGGQEFAFSGTYTEVSSPTRLVYTQVFEPMADAGHAVVTVTFEEHQGTTRYVSHELYPSAEAREAALASGMEHGMRETMRQLDEVVASLVGDAR</sequence>
<dbReference type="InterPro" id="IPR013538">
    <property type="entry name" value="ASHA1/2-like_C"/>
</dbReference>
<organism evidence="3 4">
    <name type="scientific">Sandaracinus amylolyticus</name>
    <dbReference type="NCBI Taxonomy" id="927083"/>
    <lineage>
        <taxon>Bacteria</taxon>
        <taxon>Pseudomonadati</taxon>
        <taxon>Myxococcota</taxon>
        <taxon>Polyangia</taxon>
        <taxon>Polyangiales</taxon>
        <taxon>Sandaracinaceae</taxon>
        <taxon>Sandaracinus</taxon>
    </lineage>
</organism>
<dbReference type="InterPro" id="IPR023393">
    <property type="entry name" value="START-like_dom_sf"/>
</dbReference>
<evidence type="ECO:0000313" key="3">
    <source>
        <dbReference type="EMBL" id="AKF09060.1"/>
    </source>
</evidence>
<comment type="similarity">
    <text evidence="1">Belongs to the AHA1 family.</text>
</comment>
<dbReference type="Proteomes" id="UP000034883">
    <property type="component" value="Chromosome"/>
</dbReference>
<dbReference type="KEGG" id="samy:DB32_006209"/>
<accession>A0A0F6YL26</accession>
<dbReference type="EMBL" id="CP011125">
    <property type="protein sequence ID" value="AKF09060.1"/>
    <property type="molecule type" value="Genomic_DNA"/>
</dbReference>
<evidence type="ECO:0000256" key="1">
    <source>
        <dbReference type="ARBA" id="ARBA00006817"/>
    </source>
</evidence>
<protein>
    <submittedName>
        <fullName evidence="3">Putative glutathione S-transferase-related transmembrane protein</fullName>
    </submittedName>
</protein>
<evidence type="ECO:0000259" key="2">
    <source>
        <dbReference type="Pfam" id="PF08327"/>
    </source>
</evidence>
<reference evidence="3 4" key="1">
    <citation type="submission" date="2015-03" db="EMBL/GenBank/DDBJ databases">
        <title>Genome assembly of Sandaracinus amylolyticus DSM 53668.</title>
        <authorList>
            <person name="Sharma G."/>
            <person name="Subramanian S."/>
        </authorList>
    </citation>
    <scope>NUCLEOTIDE SEQUENCE [LARGE SCALE GENOMIC DNA]</scope>
    <source>
        <strain evidence="3 4">DSM 53668</strain>
    </source>
</reference>
<name>A0A0F6YL26_9BACT</name>
<keyword evidence="3" id="KW-0812">Transmembrane</keyword>